<dbReference type="RefSeq" id="WP_086744811.1">
    <property type="nucleotide sequence ID" value="NZ_MWPV01000004.1"/>
</dbReference>
<evidence type="ECO:0000256" key="7">
    <source>
        <dbReference type="ARBA" id="ARBA00023237"/>
    </source>
</evidence>
<evidence type="ECO:0000256" key="3">
    <source>
        <dbReference type="ARBA" id="ARBA00022452"/>
    </source>
</evidence>
<name>A0A244CP08_PSEDV</name>
<keyword evidence="2 8" id="KW-0813">Transport</keyword>
<dbReference type="GO" id="GO:0009279">
    <property type="term" value="C:cell outer membrane"/>
    <property type="evidence" value="ECO:0007669"/>
    <property type="project" value="UniProtKB-SubCell"/>
</dbReference>
<dbReference type="InterPro" id="IPR000531">
    <property type="entry name" value="Beta-barrel_TonB"/>
</dbReference>
<keyword evidence="14" id="KW-1185">Reference proteome</keyword>
<dbReference type="Pfam" id="PF00593">
    <property type="entry name" value="TonB_dep_Rec_b-barrel"/>
    <property type="match status" value="1"/>
</dbReference>
<feature type="chain" id="PRO_5013145548" description="TonB-dependent receptor" evidence="10">
    <location>
        <begin position="29"/>
        <end position="943"/>
    </location>
</feature>
<dbReference type="InterPro" id="IPR039426">
    <property type="entry name" value="TonB-dep_rcpt-like"/>
</dbReference>
<keyword evidence="5 9" id="KW-0798">TonB box</keyword>
<dbReference type="PROSITE" id="PS52016">
    <property type="entry name" value="TONB_DEPENDENT_REC_3"/>
    <property type="match status" value="1"/>
</dbReference>
<feature type="domain" description="TonB-dependent receptor-like beta-barrel" evidence="11">
    <location>
        <begin position="359"/>
        <end position="902"/>
    </location>
</feature>
<feature type="domain" description="TonB-dependent receptor plug" evidence="12">
    <location>
        <begin position="53"/>
        <end position="168"/>
    </location>
</feature>
<dbReference type="SUPFAM" id="SSF56935">
    <property type="entry name" value="Porins"/>
    <property type="match status" value="1"/>
</dbReference>
<dbReference type="EMBL" id="MWPV01000004">
    <property type="protein sequence ID" value="OUL57353.1"/>
    <property type="molecule type" value="Genomic_DNA"/>
</dbReference>
<keyword evidence="7 8" id="KW-0998">Cell outer membrane</keyword>
<comment type="similarity">
    <text evidence="8 9">Belongs to the TonB-dependent receptor family.</text>
</comment>
<evidence type="ECO:0000256" key="5">
    <source>
        <dbReference type="ARBA" id="ARBA00023077"/>
    </source>
</evidence>
<reference evidence="13 14" key="1">
    <citation type="submission" date="2017-02" db="EMBL/GenBank/DDBJ databases">
        <title>Pseudoalteromonas ulvae TC14 Genome.</title>
        <authorList>
            <person name="Molmeret M."/>
        </authorList>
    </citation>
    <scope>NUCLEOTIDE SEQUENCE [LARGE SCALE GENOMIC DNA]</scope>
    <source>
        <strain evidence="13">TC14</strain>
    </source>
</reference>
<feature type="signal peptide" evidence="10">
    <location>
        <begin position="1"/>
        <end position="28"/>
    </location>
</feature>
<dbReference type="OrthoDB" id="176248at2"/>
<evidence type="ECO:0000256" key="1">
    <source>
        <dbReference type="ARBA" id="ARBA00004571"/>
    </source>
</evidence>
<dbReference type="InterPro" id="IPR036942">
    <property type="entry name" value="Beta-barrel_TonB_sf"/>
</dbReference>
<dbReference type="Pfam" id="PF07715">
    <property type="entry name" value="Plug"/>
    <property type="match status" value="1"/>
</dbReference>
<accession>A0A244CP08</accession>
<organism evidence="13 14">
    <name type="scientific">Pseudoalteromonas ulvae</name>
    <dbReference type="NCBI Taxonomy" id="107327"/>
    <lineage>
        <taxon>Bacteria</taxon>
        <taxon>Pseudomonadati</taxon>
        <taxon>Pseudomonadota</taxon>
        <taxon>Gammaproteobacteria</taxon>
        <taxon>Alteromonadales</taxon>
        <taxon>Pseudoalteromonadaceae</taxon>
        <taxon>Pseudoalteromonas</taxon>
    </lineage>
</organism>
<evidence type="ECO:0000256" key="10">
    <source>
        <dbReference type="SAM" id="SignalP"/>
    </source>
</evidence>
<keyword evidence="4 8" id="KW-0812">Transmembrane</keyword>
<dbReference type="Proteomes" id="UP000194841">
    <property type="component" value="Unassembled WGS sequence"/>
</dbReference>
<evidence type="ECO:0000313" key="13">
    <source>
        <dbReference type="EMBL" id="OUL57353.1"/>
    </source>
</evidence>
<gene>
    <name evidence="13" type="ORF">B1199_14405</name>
</gene>
<evidence type="ECO:0000259" key="12">
    <source>
        <dbReference type="Pfam" id="PF07715"/>
    </source>
</evidence>
<dbReference type="PANTHER" id="PTHR47234:SF1">
    <property type="entry name" value="TONB-DEPENDENT RECEPTOR"/>
    <property type="match status" value="1"/>
</dbReference>
<proteinExistence type="inferred from homology"/>
<evidence type="ECO:0008006" key="15">
    <source>
        <dbReference type="Google" id="ProtNLM"/>
    </source>
</evidence>
<protein>
    <recommendedName>
        <fullName evidence="15">TonB-dependent receptor</fullName>
    </recommendedName>
</protein>
<evidence type="ECO:0000256" key="9">
    <source>
        <dbReference type="RuleBase" id="RU003357"/>
    </source>
</evidence>
<dbReference type="Gene3D" id="2.170.130.10">
    <property type="entry name" value="TonB-dependent receptor, plug domain"/>
    <property type="match status" value="1"/>
</dbReference>
<keyword evidence="10" id="KW-0732">Signal</keyword>
<keyword evidence="6 8" id="KW-0472">Membrane</keyword>
<evidence type="ECO:0000256" key="2">
    <source>
        <dbReference type="ARBA" id="ARBA00022448"/>
    </source>
</evidence>
<dbReference type="InterPro" id="IPR037066">
    <property type="entry name" value="Plug_dom_sf"/>
</dbReference>
<evidence type="ECO:0000259" key="11">
    <source>
        <dbReference type="Pfam" id="PF00593"/>
    </source>
</evidence>
<sequence>MKKLNLLAIGVKTALFAGAVTASGFAMAADEETVEKVERIQVTGSRIKRSDMEGAAPIISITAADLTDKGFVTAYDAIQSLSAATGTNQGQAFGGFTANAETVNFRGLGPNRTLVLLNGKRVANYPRAYNGQNNVFNLATIPMAAIQRIDIVTGGQSAIYGSDAIAGVMNIITKRGVEETTLNIGGSTTAHGGANNKKISLVTGGQSNDFNWTLALDHDVQDALMAKERSWLDDRFDRPSDIKDYPEHALVMPRTLMAMQFDDGWKYLDPGKEACDQFDSLQHANRPSRGYYCGVDASGTSTMINGRKNSSIYFNSSYEINDDHQFNADILFWNSDSEREGSQFWDTRFLRDEIVEGPNYLGSGYFYTPGDGNYNYLQRTFQPQEMFGKGNTSKFDEQMLTTTLSFTGTVLEDYDYEVFASYSQSKDEQSGYRVKKEVGSDYFVAYDAESGAPSINWDRWFTPLDEAGFNEIFGLNNSESDSSVLTTGANITGDLYELPAGAVAFSALVEYEKSEYDINVNPRTLGKEGQGWAGLTGTEGSGERARTAIALELSVPVIDGLLLNLAARYDNYNDDTQVGGAPTYQVGVEYRPVDELLLRANWGTTFRAPDLHNVFKDPSGSYSSVTDYTLVASCNAIAEGNPGGVLIPGADIDSLTKTCTEDFNESYTVFGVSQGEKNLKEETGESLTIGFVWQPLDNLSMTFDVYNILMEDAVRTYPTDRVMRQERDCLAGTEDINSNLCKDTFSRLDRYADTGFNTSYKVRETRSSFINAAMQEQTGFDFQLDYDYEIADFGVVGFKTEYSHVLKTERQTFTGDEIEKDYRDDYLNSEFRSKVTNSLSYDTDEWHFVLTQYRYGSLPNDVDEDDWTQVEKRRYAPLFMYNLGVSYEINSSNLIRLGVNNLMDSRARYDASEQGSPYFNIFAYPSTAIIKGREFTLNYTVTF</sequence>
<comment type="subcellular location">
    <subcellularLocation>
        <location evidence="1 8">Cell outer membrane</location>
        <topology evidence="1 8">Multi-pass membrane protein</topology>
    </subcellularLocation>
</comment>
<evidence type="ECO:0000256" key="4">
    <source>
        <dbReference type="ARBA" id="ARBA00022692"/>
    </source>
</evidence>
<comment type="caution">
    <text evidence="13">The sequence shown here is derived from an EMBL/GenBank/DDBJ whole genome shotgun (WGS) entry which is preliminary data.</text>
</comment>
<dbReference type="InterPro" id="IPR012910">
    <property type="entry name" value="Plug_dom"/>
</dbReference>
<evidence type="ECO:0000313" key="14">
    <source>
        <dbReference type="Proteomes" id="UP000194841"/>
    </source>
</evidence>
<evidence type="ECO:0000256" key="8">
    <source>
        <dbReference type="PROSITE-ProRule" id="PRU01360"/>
    </source>
</evidence>
<evidence type="ECO:0000256" key="6">
    <source>
        <dbReference type="ARBA" id="ARBA00023136"/>
    </source>
</evidence>
<dbReference type="PANTHER" id="PTHR47234">
    <property type="match status" value="1"/>
</dbReference>
<dbReference type="Gene3D" id="2.40.170.20">
    <property type="entry name" value="TonB-dependent receptor, beta-barrel domain"/>
    <property type="match status" value="1"/>
</dbReference>
<dbReference type="AlphaFoldDB" id="A0A244CP08"/>
<keyword evidence="3 8" id="KW-1134">Transmembrane beta strand</keyword>